<sequence length="156" mass="17385">MAIQVGSANLARHMEIQVGSENPAHHMVTRVGSKTPARHMEVWVGSKNPVGGINLQGIILLHPHFCGKERVGSESDEQPWIASVNDIWRFVCPGTSGLDDPLINPDKDPKVSDIGCSRVLVCVAEKDILRDRGLYYKDTRLEPRVLHGLNKYNFTY</sequence>
<dbReference type="Proteomes" id="UP000215914">
    <property type="component" value="Unassembled WGS sequence"/>
</dbReference>
<dbReference type="InterPro" id="IPR013094">
    <property type="entry name" value="AB_hydrolase_3"/>
</dbReference>
<feature type="domain" description="Alpha/beta hydrolase fold-3" evidence="2">
    <location>
        <begin position="51"/>
        <end position="138"/>
    </location>
</feature>
<dbReference type="Gramene" id="mRNA:HanXRQr2_Chr16g0738831">
    <property type="protein sequence ID" value="CDS:HanXRQr2_Chr16g0738831.1"/>
    <property type="gene ID" value="HanXRQr2_Chr16g0738831"/>
</dbReference>
<dbReference type="InterPro" id="IPR050466">
    <property type="entry name" value="Carboxylest/Gibb_receptor"/>
</dbReference>
<evidence type="ECO:0000259" key="2">
    <source>
        <dbReference type="Pfam" id="PF07859"/>
    </source>
</evidence>
<gene>
    <name evidence="3" type="ORF">HanXRQr2_Chr16g0738831</name>
</gene>
<reference evidence="3" key="2">
    <citation type="submission" date="2020-06" db="EMBL/GenBank/DDBJ databases">
        <title>Helianthus annuus Genome sequencing and assembly Release 2.</title>
        <authorList>
            <person name="Gouzy J."/>
            <person name="Langlade N."/>
            <person name="Munos S."/>
        </authorList>
    </citation>
    <scope>NUCLEOTIDE SEQUENCE</scope>
    <source>
        <tissue evidence="3">Leaves</tissue>
    </source>
</reference>
<reference evidence="3" key="1">
    <citation type="journal article" date="2017" name="Nature">
        <title>The sunflower genome provides insights into oil metabolism, flowering and Asterid evolution.</title>
        <authorList>
            <person name="Badouin H."/>
            <person name="Gouzy J."/>
            <person name="Grassa C.J."/>
            <person name="Murat F."/>
            <person name="Staton S.E."/>
            <person name="Cottret L."/>
            <person name="Lelandais-Briere C."/>
            <person name="Owens G.L."/>
            <person name="Carrere S."/>
            <person name="Mayjonade B."/>
            <person name="Legrand L."/>
            <person name="Gill N."/>
            <person name="Kane N.C."/>
            <person name="Bowers J.E."/>
            <person name="Hubner S."/>
            <person name="Bellec A."/>
            <person name="Berard A."/>
            <person name="Berges H."/>
            <person name="Blanchet N."/>
            <person name="Boniface M.C."/>
            <person name="Brunel D."/>
            <person name="Catrice O."/>
            <person name="Chaidir N."/>
            <person name="Claudel C."/>
            <person name="Donnadieu C."/>
            <person name="Faraut T."/>
            <person name="Fievet G."/>
            <person name="Helmstetter N."/>
            <person name="King M."/>
            <person name="Knapp S.J."/>
            <person name="Lai Z."/>
            <person name="Le Paslier M.C."/>
            <person name="Lippi Y."/>
            <person name="Lorenzon L."/>
            <person name="Mandel J.R."/>
            <person name="Marage G."/>
            <person name="Marchand G."/>
            <person name="Marquand E."/>
            <person name="Bret-Mestries E."/>
            <person name="Morien E."/>
            <person name="Nambeesan S."/>
            <person name="Nguyen T."/>
            <person name="Pegot-Espagnet P."/>
            <person name="Pouilly N."/>
            <person name="Raftis F."/>
            <person name="Sallet E."/>
            <person name="Schiex T."/>
            <person name="Thomas J."/>
            <person name="Vandecasteele C."/>
            <person name="Vares D."/>
            <person name="Vear F."/>
            <person name="Vautrin S."/>
            <person name="Crespi M."/>
            <person name="Mangin B."/>
            <person name="Burke J.M."/>
            <person name="Salse J."/>
            <person name="Munos S."/>
            <person name="Vincourt P."/>
            <person name="Rieseberg L.H."/>
            <person name="Langlade N.B."/>
        </authorList>
    </citation>
    <scope>NUCLEOTIDE SEQUENCE</scope>
    <source>
        <tissue evidence="3">Leaves</tissue>
    </source>
</reference>
<dbReference type="EC" id="3.1.1.1" evidence="3"/>
<evidence type="ECO:0000313" key="3">
    <source>
        <dbReference type="EMBL" id="KAF5759232.1"/>
    </source>
</evidence>
<dbReference type="AlphaFoldDB" id="A0A9K3DPD9"/>
<dbReference type="PANTHER" id="PTHR23024:SF467">
    <property type="entry name" value="CARBOXYLESTERASE 12-RELATED"/>
    <property type="match status" value="1"/>
</dbReference>
<dbReference type="EMBL" id="MNCJ02000331">
    <property type="protein sequence ID" value="KAF5759232.1"/>
    <property type="molecule type" value="Genomic_DNA"/>
</dbReference>
<organism evidence="3 4">
    <name type="scientific">Helianthus annuus</name>
    <name type="common">Common sunflower</name>
    <dbReference type="NCBI Taxonomy" id="4232"/>
    <lineage>
        <taxon>Eukaryota</taxon>
        <taxon>Viridiplantae</taxon>
        <taxon>Streptophyta</taxon>
        <taxon>Embryophyta</taxon>
        <taxon>Tracheophyta</taxon>
        <taxon>Spermatophyta</taxon>
        <taxon>Magnoliopsida</taxon>
        <taxon>eudicotyledons</taxon>
        <taxon>Gunneridae</taxon>
        <taxon>Pentapetalae</taxon>
        <taxon>asterids</taxon>
        <taxon>campanulids</taxon>
        <taxon>Asterales</taxon>
        <taxon>Asteraceae</taxon>
        <taxon>Asteroideae</taxon>
        <taxon>Heliantheae alliance</taxon>
        <taxon>Heliantheae</taxon>
        <taxon>Helianthus</taxon>
    </lineage>
</organism>
<proteinExistence type="inferred from homology"/>
<name>A0A9K3DPD9_HELAN</name>
<protein>
    <submittedName>
        <fullName evidence="3">Carboxylesterase</fullName>
        <ecNumber evidence="3">3.1.1.1</ecNumber>
    </submittedName>
</protein>
<accession>A0A9K3DPD9</accession>
<dbReference type="SUPFAM" id="SSF53474">
    <property type="entry name" value="alpha/beta-Hydrolases"/>
    <property type="match status" value="1"/>
</dbReference>
<dbReference type="PANTHER" id="PTHR23024">
    <property type="entry name" value="ARYLACETAMIDE DEACETYLASE"/>
    <property type="match status" value="1"/>
</dbReference>
<dbReference type="Pfam" id="PF07859">
    <property type="entry name" value="Abhydrolase_3"/>
    <property type="match status" value="1"/>
</dbReference>
<dbReference type="InterPro" id="IPR029058">
    <property type="entry name" value="AB_hydrolase_fold"/>
</dbReference>
<dbReference type="Gene3D" id="3.40.50.1820">
    <property type="entry name" value="alpha/beta hydrolase"/>
    <property type="match status" value="1"/>
</dbReference>
<comment type="caution">
    <text evidence="3">The sequence shown here is derived from an EMBL/GenBank/DDBJ whole genome shotgun (WGS) entry which is preliminary data.</text>
</comment>
<keyword evidence="3" id="KW-0378">Hydrolase</keyword>
<comment type="similarity">
    <text evidence="1">Belongs to the 'GDXG' lipolytic enzyme family.</text>
</comment>
<dbReference type="GO" id="GO:0106435">
    <property type="term" value="F:carboxylesterase activity"/>
    <property type="evidence" value="ECO:0007669"/>
    <property type="project" value="UniProtKB-EC"/>
</dbReference>
<evidence type="ECO:0000256" key="1">
    <source>
        <dbReference type="ARBA" id="ARBA00010515"/>
    </source>
</evidence>
<evidence type="ECO:0000313" key="4">
    <source>
        <dbReference type="Proteomes" id="UP000215914"/>
    </source>
</evidence>
<keyword evidence="4" id="KW-1185">Reference proteome</keyword>